<protein>
    <recommendedName>
        <fullName evidence="4">MHC class I antigen</fullName>
    </recommendedName>
</protein>
<name>A0ABD0QNH4_CIRMR</name>
<feature type="compositionally biased region" description="Basic residues" evidence="1">
    <location>
        <begin position="20"/>
        <end position="30"/>
    </location>
</feature>
<comment type="caution">
    <text evidence="2">The sequence shown here is derived from an EMBL/GenBank/DDBJ whole genome shotgun (WGS) entry which is preliminary data.</text>
</comment>
<keyword evidence="3" id="KW-1185">Reference proteome</keyword>
<evidence type="ECO:0008006" key="4">
    <source>
        <dbReference type="Google" id="ProtNLM"/>
    </source>
</evidence>
<accession>A0ABD0QNH4</accession>
<evidence type="ECO:0000313" key="2">
    <source>
        <dbReference type="EMBL" id="KAL0187764.1"/>
    </source>
</evidence>
<gene>
    <name evidence="2" type="ORF">M9458_014863</name>
</gene>
<dbReference type="AlphaFoldDB" id="A0ABD0QNH4"/>
<feature type="non-terminal residue" evidence="2">
    <location>
        <position position="51"/>
    </location>
</feature>
<organism evidence="2 3">
    <name type="scientific">Cirrhinus mrigala</name>
    <name type="common">Mrigala</name>
    <dbReference type="NCBI Taxonomy" id="683832"/>
    <lineage>
        <taxon>Eukaryota</taxon>
        <taxon>Metazoa</taxon>
        <taxon>Chordata</taxon>
        <taxon>Craniata</taxon>
        <taxon>Vertebrata</taxon>
        <taxon>Euteleostomi</taxon>
        <taxon>Actinopterygii</taxon>
        <taxon>Neopterygii</taxon>
        <taxon>Teleostei</taxon>
        <taxon>Ostariophysi</taxon>
        <taxon>Cypriniformes</taxon>
        <taxon>Cyprinidae</taxon>
        <taxon>Labeoninae</taxon>
        <taxon>Labeonini</taxon>
        <taxon>Cirrhinus</taxon>
    </lineage>
</organism>
<evidence type="ECO:0000256" key="1">
    <source>
        <dbReference type="SAM" id="MobiDB-lite"/>
    </source>
</evidence>
<dbReference type="EMBL" id="JAMKFB020000007">
    <property type="protein sequence ID" value="KAL0187764.1"/>
    <property type="molecule type" value="Genomic_DNA"/>
</dbReference>
<dbReference type="Proteomes" id="UP001529510">
    <property type="component" value="Unassembled WGS sequence"/>
</dbReference>
<reference evidence="2 3" key="1">
    <citation type="submission" date="2024-05" db="EMBL/GenBank/DDBJ databases">
        <title>Genome sequencing and assembly of Indian major carp, Cirrhinus mrigala (Hamilton, 1822).</title>
        <authorList>
            <person name="Mohindra V."/>
            <person name="Chowdhury L.M."/>
            <person name="Lal K."/>
            <person name="Jena J.K."/>
        </authorList>
    </citation>
    <scope>NUCLEOTIDE SEQUENCE [LARGE SCALE GENOMIC DNA]</scope>
    <source>
        <strain evidence="2">CM1030</strain>
        <tissue evidence="2">Blood</tissue>
    </source>
</reference>
<proteinExistence type="predicted"/>
<feature type="region of interest" description="Disordered" evidence="1">
    <location>
        <begin position="20"/>
        <end position="51"/>
    </location>
</feature>
<sequence length="51" mass="5812">EPDCRPVWCANGRTTDGRATVRRFSRRLSRRSSTNGRSSSEETGPRLHSKH</sequence>
<evidence type="ECO:0000313" key="3">
    <source>
        <dbReference type="Proteomes" id="UP001529510"/>
    </source>
</evidence>
<feature type="non-terminal residue" evidence="2">
    <location>
        <position position="1"/>
    </location>
</feature>